<dbReference type="InterPro" id="IPR020843">
    <property type="entry name" value="ER"/>
</dbReference>
<dbReference type="EMBL" id="CAJNOR010001451">
    <property type="protein sequence ID" value="CAF1145518.1"/>
    <property type="molecule type" value="Genomic_DNA"/>
</dbReference>
<evidence type="ECO:0000313" key="2">
    <source>
        <dbReference type="EMBL" id="CAF1098913.1"/>
    </source>
</evidence>
<dbReference type="Pfam" id="PF08240">
    <property type="entry name" value="ADH_N"/>
    <property type="match status" value="1"/>
</dbReference>
<feature type="domain" description="Enoyl reductase (ER)" evidence="1">
    <location>
        <begin position="18"/>
        <end position="355"/>
    </location>
</feature>
<evidence type="ECO:0000313" key="4">
    <source>
        <dbReference type="Proteomes" id="UP000663828"/>
    </source>
</evidence>
<dbReference type="EMBL" id="CAJNOJ010000096">
    <property type="protein sequence ID" value="CAF1098913.1"/>
    <property type="molecule type" value="Genomic_DNA"/>
</dbReference>
<dbReference type="SUPFAM" id="SSF51735">
    <property type="entry name" value="NAD(P)-binding Rossmann-fold domains"/>
    <property type="match status" value="1"/>
</dbReference>
<name>A0A814SD10_ADIRI</name>
<dbReference type="Gene3D" id="3.40.50.720">
    <property type="entry name" value="NAD(P)-binding Rossmann-like Domain"/>
    <property type="match status" value="1"/>
</dbReference>
<dbReference type="PANTHER" id="PTHR11695:SF294">
    <property type="entry name" value="RETICULON-4-INTERACTING PROTEIN 1, MITOCHONDRIAL"/>
    <property type="match status" value="1"/>
</dbReference>
<evidence type="ECO:0000259" key="1">
    <source>
        <dbReference type="SMART" id="SM00829"/>
    </source>
</evidence>
<keyword evidence="4" id="KW-1185">Reference proteome</keyword>
<protein>
    <recommendedName>
        <fullName evidence="1">Enoyl reductase (ER) domain-containing protein</fullName>
    </recommendedName>
</protein>
<dbReference type="GO" id="GO:0005739">
    <property type="term" value="C:mitochondrion"/>
    <property type="evidence" value="ECO:0007669"/>
    <property type="project" value="TreeGrafter"/>
</dbReference>
<proteinExistence type="predicted"/>
<dbReference type="Proteomes" id="UP000663852">
    <property type="component" value="Unassembled WGS sequence"/>
</dbReference>
<dbReference type="AlphaFoldDB" id="A0A814SD10"/>
<dbReference type="InterPro" id="IPR013154">
    <property type="entry name" value="ADH-like_N"/>
</dbReference>
<comment type="caution">
    <text evidence="3">The sequence shown here is derived from an EMBL/GenBank/DDBJ whole genome shotgun (WGS) entry which is preliminary data.</text>
</comment>
<dbReference type="SMART" id="SM00829">
    <property type="entry name" value="PKS_ER"/>
    <property type="match status" value="1"/>
</dbReference>
<reference evidence="3" key="1">
    <citation type="submission" date="2021-02" db="EMBL/GenBank/DDBJ databases">
        <authorList>
            <person name="Nowell W R."/>
        </authorList>
    </citation>
    <scope>NUCLEOTIDE SEQUENCE</scope>
</reference>
<dbReference type="Pfam" id="PF13602">
    <property type="entry name" value="ADH_zinc_N_2"/>
    <property type="match status" value="1"/>
</dbReference>
<dbReference type="PANTHER" id="PTHR11695">
    <property type="entry name" value="ALCOHOL DEHYDROGENASE RELATED"/>
    <property type="match status" value="1"/>
</dbReference>
<gene>
    <name evidence="2" type="ORF">EDS130_LOCUS19888</name>
    <name evidence="3" type="ORF">XAT740_LOCUS20659</name>
</gene>
<organism evidence="3 4">
    <name type="scientific">Adineta ricciae</name>
    <name type="common">Rotifer</name>
    <dbReference type="NCBI Taxonomy" id="249248"/>
    <lineage>
        <taxon>Eukaryota</taxon>
        <taxon>Metazoa</taxon>
        <taxon>Spiralia</taxon>
        <taxon>Gnathifera</taxon>
        <taxon>Rotifera</taxon>
        <taxon>Eurotatoria</taxon>
        <taxon>Bdelloidea</taxon>
        <taxon>Adinetida</taxon>
        <taxon>Adinetidae</taxon>
        <taxon>Adineta</taxon>
    </lineage>
</organism>
<sequence>MADHNSMMKQWQFTRSGKPRDILTITEIPIPTTCPDDELLIKISYVSLNSAILHRLMAYRGVFDPVGAFRSRPSVPEKDFSGIVCDLRGANVKGFNTGDRVFGMGPTAFREIGRGVLCEYALIKQDSLVKVPDNISMKDAACFPVAGFTAYCFLIEKAQLKKGDKVFINGGSGAVGVMVIQLARTIVGPTGLVVATCTAAKSDAIRNLGADEIIDYTAHDLPAFLREHYSSRPFDAIFDTVGSDHILYSSSPAYLTPEGLFCAIGLVDFGSTVWAGTKRILQLLSAMMVPVYLGGVPRRYIFEPLKVSHVRMLAMAKLVEDKAFKAVIDSTYKFDNVLDAYDRLVSRQVIGKVVIEVNADHD</sequence>
<accession>A0A814SD10</accession>
<dbReference type="OrthoDB" id="48317at2759"/>
<dbReference type="SUPFAM" id="SSF50129">
    <property type="entry name" value="GroES-like"/>
    <property type="match status" value="1"/>
</dbReference>
<evidence type="ECO:0000313" key="3">
    <source>
        <dbReference type="EMBL" id="CAF1145518.1"/>
    </source>
</evidence>
<dbReference type="CDD" id="cd08267">
    <property type="entry name" value="MDR1"/>
    <property type="match status" value="1"/>
</dbReference>
<dbReference type="Proteomes" id="UP000663828">
    <property type="component" value="Unassembled WGS sequence"/>
</dbReference>
<dbReference type="Gene3D" id="3.90.180.10">
    <property type="entry name" value="Medium-chain alcohol dehydrogenases, catalytic domain"/>
    <property type="match status" value="1"/>
</dbReference>
<dbReference type="GO" id="GO:0016491">
    <property type="term" value="F:oxidoreductase activity"/>
    <property type="evidence" value="ECO:0007669"/>
    <property type="project" value="InterPro"/>
</dbReference>
<dbReference type="InterPro" id="IPR011032">
    <property type="entry name" value="GroES-like_sf"/>
</dbReference>
<dbReference type="InterPro" id="IPR050700">
    <property type="entry name" value="YIM1/Zinc_Alcohol_DH_Fams"/>
</dbReference>
<dbReference type="InterPro" id="IPR036291">
    <property type="entry name" value="NAD(P)-bd_dom_sf"/>
</dbReference>